<organism evidence="1">
    <name type="scientific">Strombidium inclinatum</name>
    <dbReference type="NCBI Taxonomy" id="197538"/>
    <lineage>
        <taxon>Eukaryota</taxon>
        <taxon>Sar</taxon>
        <taxon>Alveolata</taxon>
        <taxon>Ciliophora</taxon>
        <taxon>Intramacronucleata</taxon>
        <taxon>Spirotrichea</taxon>
        <taxon>Oligotrichia</taxon>
        <taxon>Strombidiidae</taxon>
        <taxon>Strombidium</taxon>
    </lineage>
</organism>
<reference evidence="1" key="1">
    <citation type="submission" date="2021-01" db="EMBL/GenBank/DDBJ databases">
        <authorList>
            <person name="Corre E."/>
            <person name="Pelletier E."/>
            <person name="Niang G."/>
            <person name="Scheremetjew M."/>
            <person name="Finn R."/>
            <person name="Kale V."/>
            <person name="Holt S."/>
            <person name="Cochrane G."/>
            <person name="Meng A."/>
            <person name="Brown T."/>
            <person name="Cohen L."/>
        </authorList>
    </citation>
    <scope>NUCLEOTIDE SEQUENCE</scope>
    <source>
        <strain evidence="1">S3</strain>
    </source>
</reference>
<accession>A0A7S3IVY4</accession>
<dbReference type="AlphaFoldDB" id="A0A7S3IVY4"/>
<protein>
    <submittedName>
        <fullName evidence="1">Uncharacterized protein</fullName>
    </submittedName>
</protein>
<dbReference type="EMBL" id="HBIH01034997">
    <property type="protein sequence ID" value="CAE0333275.1"/>
    <property type="molecule type" value="Transcribed_RNA"/>
</dbReference>
<name>A0A7S3IVY4_9SPIT</name>
<proteinExistence type="predicted"/>
<evidence type="ECO:0000313" key="1">
    <source>
        <dbReference type="EMBL" id="CAE0333275.1"/>
    </source>
</evidence>
<gene>
    <name evidence="1" type="ORF">SINC0208_LOCUS13913</name>
</gene>
<sequence>MGDVAPGLLLLSVLGFNASEKAVLLGAVLPLGLEGELGKSRVLGRLRRVLQGLVTEGVGCFVGFGIRAAHLLEQFLLEAIHYTRGRLSWWLLLLSRGLLLLVWMSSPRLGNAMARLLKPRLEACLSAANYGA</sequence>